<dbReference type="EMBL" id="KQ976973">
    <property type="protein sequence ID" value="KYN06647.1"/>
    <property type="molecule type" value="Genomic_DNA"/>
</dbReference>
<proteinExistence type="predicted"/>
<reference evidence="1 2" key="1">
    <citation type="submission" date="2016-03" db="EMBL/GenBank/DDBJ databases">
        <title>Cyphomyrmex costatus WGS genome.</title>
        <authorList>
            <person name="Nygaard S."/>
            <person name="Hu H."/>
            <person name="Boomsma J."/>
            <person name="Zhang G."/>
        </authorList>
    </citation>
    <scope>NUCLEOTIDE SEQUENCE [LARGE SCALE GENOMIC DNA]</scope>
    <source>
        <strain evidence="1">MS0001</strain>
        <tissue evidence="1">Whole body</tissue>
    </source>
</reference>
<evidence type="ECO:0000313" key="2">
    <source>
        <dbReference type="Proteomes" id="UP000078542"/>
    </source>
</evidence>
<dbReference type="Proteomes" id="UP000078542">
    <property type="component" value="Unassembled WGS sequence"/>
</dbReference>
<keyword evidence="2" id="KW-1185">Reference proteome</keyword>
<accession>A0A195D1A3</accession>
<gene>
    <name evidence="1" type="ORF">ALC62_02304</name>
</gene>
<name>A0A195D1A3_9HYME</name>
<evidence type="ECO:0000313" key="1">
    <source>
        <dbReference type="EMBL" id="KYN06647.1"/>
    </source>
</evidence>
<protein>
    <submittedName>
        <fullName evidence="1">Uncharacterized protein</fullName>
    </submittedName>
</protein>
<sequence length="92" mass="11029">MAIKNDYSIMPSKEFKFHDIMTNQIKLLHNVIECNFLKVFKTSLTDNIIFLFIKIYVCDYDLMDHALYKNSDSLCFFRIKVESQQKIFYILS</sequence>
<dbReference type="AlphaFoldDB" id="A0A195D1A3"/>
<organism evidence="1 2">
    <name type="scientific">Cyphomyrmex costatus</name>
    <dbReference type="NCBI Taxonomy" id="456900"/>
    <lineage>
        <taxon>Eukaryota</taxon>
        <taxon>Metazoa</taxon>
        <taxon>Ecdysozoa</taxon>
        <taxon>Arthropoda</taxon>
        <taxon>Hexapoda</taxon>
        <taxon>Insecta</taxon>
        <taxon>Pterygota</taxon>
        <taxon>Neoptera</taxon>
        <taxon>Endopterygota</taxon>
        <taxon>Hymenoptera</taxon>
        <taxon>Apocrita</taxon>
        <taxon>Aculeata</taxon>
        <taxon>Formicoidea</taxon>
        <taxon>Formicidae</taxon>
        <taxon>Myrmicinae</taxon>
        <taxon>Cyphomyrmex</taxon>
    </lineage>
</organism>